<keyword evidence="2" id="KW-0479">Metal-binding</keyword>
<dbReference type="InterPro" id="IPR000594">
    <property type="entry name" value="ThiF_NAD_FAD-bd"/>
</dbReference>
<evidence type="ECO:0000313" key="8">
    <source>
        <dbReference type="EMBL" id="RXR06362.1"/>
    </source>
</evidence>
<dbReference type="Pfam" id="PF00899">
    <property type="entry name" value="ThiF"/>
    <property type="match status" value="1"/>
</dbReference>
<organism evidence="8 9">
    <name type="scientific">Pseudoxanthomonas composti</name>
    <dbReference type="NCBI Taxonomy" id="2137479"/>
    <lineage>
        <taxon>Bacteria</taxon>
        <taxon>Pseudomonadati</taxon>
        <taxon>Pseudomonadota</taxon>
        <taxon>Gammaproteobacteria</taxon>
        <taxon>Lysobacterales</taxon>
        <taxon>Lysobacteraceae</taxon>
        <taxon>Pseudoxanthomonas</taxon>
    </lineage>
</organism>
<proteinExistence type="predicted"/>
<dbReference type="EMBL" id="SAWZ01000003">
    <property type="protein sequence ID" value="RXR06362.1"/>
    <property type="molecule type" value="Genomic_DNA"/>
</dbReference>
<dbReference type="InterPro" id="IPR035985">
    <property type="entry name" value="Ubiquitin-activating_enz"/>
</dbReference>
<gene>
    <name evidence="8" type="ORF">EPA99_06830</name>
</gene>
<evidence type="ECO:0008006" key="10">
    <source>
        <dbReference type="Google" id="ProtNLM"/>
    </source>
</evidence>
<dbReference type="SUPFAM" id="SSF102712">
    <property type="entry name" value="JAB1/MPN domain"/>
    <property type="match status" value="1"/>
</dbReference>
<evidence type="ECO:0000256" key="2">
    <source>
        <dbReference type="ARBA" id="ARBA00022723"/>
    </source>
</evidence>
<keyword evidence="5" id="KW-0482">Metalloprotease</keyword>
<reference evidence="8 9" key="1">
    <citation type="submission" date="2019-01" db="EMBL/GenBank/DDBJ databases">
        <title>Pseudoxanthomonas composti sp. nov., isolated from compost.</title>
        <authorList>
            <person name="Yang G."/>
        </authorList>
    </citation>
    <scope>NUCLEOTIDE SEQUENCE [LARGE SCALE GENOMIC DNA]</scope>
    <source>
        <strain evidence="8 9">GSS15</strain>
    </source>
</reference>
<accession>A0A4Q1JVR9</accession>
<dbReference type="SUPFAM" id="SSF69572">
    <property type="entry name" value="Activating enzymes of the ubiquitin-like proteins"/>
    <property type="match status" value="1"/>
</dbReference>
<evidence type="ECO:0000256" key="5">
    <source>
        <dbReference type="ARBA" id="ARBA00023049"/>
    </source>
</evidence>
<keyword evidence="4" id="KW-0862">Zinc</keyword>
<protein>
    <recommendedName>
        <fullName evidence="10">JAB domain-containing protein</fullName>
    </recommendedName>
</protein>
<feature type="domain" description="THIF-type NAD/FAD binding fold" evidence="6">
    <location>
        <begin position="373"/>
        <end position="471"/>
    </location>
</feature>
<dbReference type="GO" id="GO:0008641">
    <property type="term" value="F:ubiquitin-like modifier activating enzyme activity"/>
    <property type="evidence" value="ECO:0007669"/>
    <property type="project" value="InterPro"/>
</dbReference>
<dbReference type="InterPro" id="IPR028090">
    <property type="entry name" value="JAB_dom_prok"/>
</dbReference>
<dbReference type="AlphaFoldDB" id="A0A4Q1JVR9"/>
<evidence type="ECO:0000259" key="6">
    <source>
        <dbReference type="Pfam" id="PF00899"/>
    </source>
</evidence>
<dbReference type="Proteomes" id="UP000289784">
    <property type="component" value="Unassembled WGS sequence"/>
</dbReference>
<evidence type="ECO:0000313" key="9">
    <source>
        <dbReference type="Proteomes" id="UP000289784"/>
    </source>
</evidence>
<dbReference type="Pfam" id="PF14457">
    <property type="entry name" value="Prok-E2_A"/>
    <property type="match status" value="1"/>
</dbReference>
<keyword evidence="9" id="KW-1185">Reference proteome</keyword>
<keyword evidence="3" id="KW-0378">Hydrolase</keyword>
<evidence type="ECO:0000256" key="4">
    <source>
        <dbReference type="ARBA" id="ARBA00022833"/>
    </source>
</evidence>
<evidence type="ECO:0000256" key="3">
    <source>
        <dbReference type="ARBA" id="ARBA00022801"/>
    </source>
</evidence>
<comment type="caution">
    <text evidence="8">The sequence shown here is derived from an EMBL/GenBank/DDBJ whole genome shotgun (WGS) entry which is preliminary data.</text>
</comment>
<evidence type="ECO:0000259" key="7">
    <source>
        <dbReference type="Pfam" id="PF14464"/>
    </source>
</evidence>
<dbReference type="Pfam" id="PF14464">
    <property type="entry name" value="Prok-JAB"/>
    <property type="match status" value="1"/>
</dbReference>
<dbReference type="Gene3D" id="3.40.140.10">
    <property type="entry name" value="Cytidine Deaminase, domain 2"/>
    <property type="match status" value="1"/>
</dbReference>
<dbReference type="RefSeq" id="WP_129470469.1">
    <property type="nucleotide sequence ID" value="NZ_SAWZ01000003.1"/>
</dbReference>
<evidence type="ECO:0000256" key="1">
    <source>
        <dbReference type="ARBA" id="ARBA00022670"/>
    </source>
</evidence>
<name>A0A4Q1JVR9_9GAMM</name>
<sequence>MIDFIQWGERIESIPDELANPQLLGLLRACHDHRDFQIVELRRISGAHPRAAIVVEAGDGTVAPRNEAGILPRERLCLTFLPGEITPAEVRALRADFPDVVHLNGVHDGEPASLCLYEDWAFEERRWTPQRHLSRILWWLRCTADGTLHAQDQALEQLFYSTGHTVVLPAEFEERTADELGAIYFQAVERPDGRLYLVATSTKPNRQAASIQPLVVDLSAVANIPIQRGPRTLGELDDHLARIGVEFQTSFETAFKRQFRLSSQGQGVDGQMLLIVRIPRTRDGKIERLDCRGLLVAEKFEDVGIKLGTLCRPVPGGAASVADDLAIGGMALAPETAWRSISVGLVDLRHMPSREFARMLSGLPRDGADFAGVLAGVGSLGSALADIWAREGWGRWAFIDPDEVAPHNLVRHAAMSGAIGFLKVEWARAHVAHALGYDRDVSTAIAASANDLGRADVASALGNAQLLIDASTTITVPRDWSENELPRSASVFFTHSGMSAVLLLEDQARDVRLSSLEAQYYRAILTEPWGADHLQRPGKLRVGAGCRDHSLVLPYELVKLHAAHLARRLRKAVDSEQGAIQVWTLDDDTGSISAVSIEVQPVRSISRGDWEVRWDAGVEAKLHGMRDACLPSETGGVLLGTIDQKLRTISIVDASDAPPDSSADATSFVRGEGGQDMVLRCEELTGGMVSYVGEWHSHPNGYSSDPSSTDVGLLATLAARLAADGIPALMVIVSEQGVGVSLGEVRAID</sequence>
<dbReference type="InterPro" id="IPR032865">
    <property type="entry name" value="Prok-E2_A"/>
</dbReference>
<dbReference type="OrthoDB" id="5470925at2"/>
<feature type="domain" description="JAB" evidence="7">
    <location>
        <begin position="618"/>
        <end position="735"/>
    </location>
</feature>
<keyword evidence="1" id="KW-0645">Protease</keyword>
<dbReference type="GO" id="GO:0046872">
    <property type="term" value="F:metal ion binding"/>
    <property type="evidence" value="ECO:0007669"/>
    <property type="project" value="UniProtKB-KW"/>
</dbReference>
<dbReference type="GO" id="GO:0008237">
    <property type="term" value="F:metallopeptidase activity"/>
    <property type="evidence" value="ECO:0007669"/>
    <property type="project" value="UniProtKB-KW"/>
</dbReference>
<dbReference type="Gene3D" id="3.40.50.720">
    <property type="entry name" value="NAD(P)-binding Rossmann-like Domain"/>
    <property type="match status" value="1"/>
</dbReference>
<dbReference type="GO" id="GO:0006508">
    <property type="term" value="P:proteolysis"/>
    <property type="evidence" value="ECO:0007669"/>
    <property type="project" value="UniProtKB-KW"/>
</dbReference>